<comment type="function">
    <text evidence="5">Involved in ribosomal large subunit assembly.</text>
</comment>
<evidence type="ECO:0000256" key="1">
    <source>
        <dbReference type="ARBA" id="ARBA00004123"/>
    </source>
</evidence>
<comment type="similarity">
    <text evidence="2 5">Belongs to the RRS1 family.</text>
</comment>
<feature type="compositionally biased region" description="Basic residues" evidence="6">
    <location>
        <begin position="311"/>
        <end position="335"/>
    </location>
</feature>
<evidence type="ECO:0000313" key="7">
    <source>
        <dbReference type="EMBL" id="JAS52860.1"/>
    </source>
</evidence>
<evidence type="ECO:0000256" key="5">
    <source>
        <dbReference type="RuleBase" id="RU364132"/>
    </source>
</evidence>
<dbReference type="PANTHER" id="PTHR17602:SF4">
    <property type="entry name" value="RIBOSOME BIOGENESIS REGULATORY PROTEIN HOMOLOG"/>
    <property type="match status" value="1"/>
</dbReference>
<feature type="compositionally biased region" description="Basic residues" evidence="6">
    <location>
        <begin position="342"/>
        <end position="352"/>
    </location>
</feature>
<dbReference type="InterPro" id="IPR007023">
    <property type="entry name" value="Ribosom_reg"/>
</dbReference>
<keyword evidence="3 5" id="KW-0690">Ribosome biogenesis</keyword>
<organism evidence="7">
    <name type="scientific">Cuerna arida</name>
    <dbReference type="NCBI Taxonomy" id="1464854"/>
    <lineage>
        <taxon>Eukaryota</taxon>
        <taxon>Metazoa</taxon>
        <taxon>Ecdysozoa</taxon>
        <taxon>Arthropoda</taxon>
        <taxon>Hexapoda</taxon>
        <taxon>Insecta</taxon>
        <taxon>Pterygota</taxon>
        <taxon>Neoptera</taxon>
        <taxon>Paraneoptera</taxon>
        <taxon>Hemiptera</taxon>
        <taxon>Auchenorrhyncha</taxon>
        <taxon>Membracoidea</taxon>
        <taxon>Cicadellidae</taxon>
        <taxon>Cicadellinae</taxon>
        <taxon>Proconiini</taxon>
        <taxon>Cuerna</taxon>
    </lineage>
</organism>
<dbReference type="GO" id="GO:0005730">
    <property type="term" value="C:nucleolus"/>
    <property type="evidence" value="ECO:0007669"/>
    <property type="project" value="TreeGrafter"/>
</dbReference>
<evidence type="ECO:0000256" key="3">
    <source>
        <dbReference type="ARBA" id="ARBA00022517"/>
    </source>
</evidence>
<dbReference type="Pfam" id="PF04939">
    <property type="entry name" value="RRS1"/>
    <property type="match status" value="1"/>
</dbReference>
<proteinExistence type="inferred from homology"/>
<reference evidence="7" key="1">
    <citation type="submission" date="2015-11" db="EMBL/GenBank/DDBJ databases">
        <title>De novo transcriptome assembly of four potential Pierce s Disease insect vectors from Arizona vineyards.</title>
        <authorList>
            <person name="Tassone E.E."/>
        </authorList>
    </citation>
    <scope>NUCLEOTIDE SEQUENCE</scope>
</reference>
<name>A0A1B6FRP9_9HEMI</name>
<dbReference type="GO" id="GO:0042273">
    <property type="term" value="P:ribosomal large subunit biogenesis"/>
    <property type="evidence" value="ECO:0007669"/>
    <property type="project" value="TreeGrafter"/>
</dbReference>
<accession>A0A1B6FRP9</accession>
<dbReference type="PANTHER" id="PTHR17602">
    <property type="entry name" value="RIBOSOME BIOGENESIS REGULATORY PROTEIN"/>
    <property type="match status" value="1"/>
</dbReference>
<dbReference type="EMBL" id="GECZ01016909">
    <property type="protein sequence ID" value="JAS52860.1"/>
    <property type="molecule type" value="Transcribed_RNA"/>
</dbReference>
<keyword evidence="4 5" id="KW-0539">Nucleus</keyword>
<feature type="non-terminal residue" evidence="7">
    <location>
        <position position="352"/>
    </location>
</feature>
<sequence length="352" mass="39767">MGSETMDVVAEAIEKAAKNSDRYKSIQVEKLIELEYDLGTLLASDTNELSKKELRADKEKYLMSLARDNAQLLFNKLWELPTETVEDAVVVRLPTPRYILPREKPIPKPKPLTKWQKFANEKGLKKTKKAKLTWDDVLKKWVPLYGYKKASAQRDKDWVLEVPQNADPFVDRFADKSTLKKEKVAKNEYQRLRNIAVAKKIKIPRVGVLPADKPGTDQLRTAANVARVSTASIGKFQPRLPREKSSVSADRALPGVRKRKLPHLRPTEEKKSNMNIIDSILNKRPKLDVEKAVNKQIFREQQEASSEKKNKTQGKGKKRSTFGNKKGKGAGKRPGAKPAAGKGKRNKVGGRK</sequence>
<dbReference type="GO" id="GO:0030687">
    <property type="term" value="C:preribosome, large subunit precursor"/>
    <property type="evidence" value="ECO:0007669"/>
    <property type="project" value="TreeGrafter"/>
</dbReference>
<evidence type="ECO:0000256" key="4">
    <source>
        <dbReference type="ARBA" id="ARBA00023242"/>
    </source>
</evidence>
<evidence type="ECO:0000256" key="6">
    <source>
        <dbReference type="SAM" id="MobiDB-lite"/>
    </source>
</evidence>
<comment type="subcellular location">
    <subcellularLocation>
        <location evidence="1 5">Nucleus</location>
    </subcellularLocation>
</comment>
<feature type="region of interest" description="Disordered" evidence="6">
    <location>
        <begin position="238"/>
        <end position="270"/>
    </location>
</feature>
<feature type="compositionally biased region" description="Basic and acidic residues" evidence="6">
    <location>
        <begin position="292"/>
        <end position="310"/>
    </location>
</feature>
<protein>
    <recommendedName>
        <fullName evidence="5">Ribosome biogenesis regulatory protein</fullName>
    </recommendedName>
</protein>
<gene>
    <name evidence="7" type="ORF">g.14463</name>
</gene>
<feature type="region of interest" description="Disordered" evidence="6">
    <location>
        <begin position="292"/>
        <end position="352"/>
    </location>
</feature>
<dbReference type="AlphaFoldDB" id="A0A1B6FRP9"/>
<evidence type="ECO:0000256" key="2">
    <source>
        <dbReference type="ARBA" id="ARBA00010077"/>
    </source>
</evidence>
<dbReference type="GO" id="GO:0000447">
    <property type="term" value="P:endonucleolytic cleavage in ITS1 to separate SSU-rRNA from 5.8S rRNA and LSU-rRNA from tricistronic rRNA transcript (SSU-rRNA, 5.8S rRNA, LSU-rRNA)"/>
    <property type="evidence" value="ECO:0007669"/>
    <property type="project" value="TreeGrafter"/>
</dbReference>